<reference evidence="2 3" key="1">
    <citation type="submission" date="2024-04" db="EMBL/GenBank/DDBJ databases">
        <authorList>
            <person name="Fracassetti M."/>
        </authorList>
    </citation>
    <scope>NUCLEOTIDE SEQUENCE [LARGE SCALE GENOMIC DNA]</scope>
</reference>
<keyword evidence="1" id="KW-0175">Coiled coil</keyword>
<organism evidence="2 3">
    <name type="scientific">Linum trigynum</name>
    <dbReference type="NCBI Taxonomy" id="586398"/>
    <lineage>
        <taxon>Eukaryota</taxon>
        <taxon>Viridiplantae</taxon>
        <taxon>Streptophyta</taxon>
        <taxon>Embryophyta</taxon>
        <taxon>Tracheophyta</taxon>
        <taxon>Spermatophyta</taxon>
        <taxon>Magnoliopsida</taxon>
        <taxon>eudicotyledons</taxon>
        <taxon>Gunneridae</taxon>
        <taxon>Pentapetalae</taxon>
        <taxon>rosids</taxon>
        <taxon>fabids</taxon>
        <taxon>Malpighiales</taxon>
        <taxon>Linaceae</taxon>
        <taxon>Linum</taxon>
    </lineage>
</organism>
<sequence length="158" mass="17387">MNQIRAFLSAGRACLRRAWPTNATEGAQSAVARWLIDGKVCVRYGADVPYPKLRLSPAAADDEDGWGVTEVEVRQPDGKFLTSRVRVEILTHRSDAPDDVVIISKDELASLARNVSDRADQIQRMKKKVESRLAAVNANLDKLEEKKSGAPPCREGGM</sequence>
<accession>A0AAV2GI31</accession>
<evidence type="ECO:0000313" key="2">
    <source>
        <dbReference type="EMBL" id="CAL1409115.1"/>
    </source>
</evidence>
<protein>
    <submittedName>
        <fullName evidence="2">Uncharacterized protein</fullName>
    </submittedName>
</protein>
<dbReference type="AlphaFoldDB" id="A0AAV2GI31"/>
<name>A0AAV2GI31_9ROSI</name>
<keyword evidence="3" id="KW-1185">Reference proteome</keyword>
<feature type="coiled-coil region" evidence="1">
    <location>
        <begin position="112"/>
        <end position="146"/>
    </location>
</feature>
<dbReference type="Proteomes" id="UP001497516">
    <property type="component" value="Chromosome 8"/>
</dbReference>
<evidence type="ECO:0000256" key="1">
    <source>
        <dbReference type="SAM" id="Coils"/>
    </source>
</evidence>
<proteinExistence type="predicted"/>
<dbReference type="EMBL" id="OZ034821">
    <property type="protein sequence ID" value="CAL1409115.1"/>
    <property type="molecule type" value="Genomic_DNA"/>
</dbReference>
<evidence type="ECO:0000313" key="3">
    <source>
        <dbReference type="Proteomes" id="UP001497516"/>
    </source>
</evidence>
<gene>
    <name evidence="2" type="ORF">LTRI10_LOCUS48644</name>
</gene>